<protein>
    <recommendedName>
        <fullName evidence="1">DUF551 domain-containing protein</fullName>
    </recommendedName>
</protein>
<organism evidence="2 3">
    <name type="scientific">Morganella psychrotolerans</name>
    <dbReference type="NCBI Taxonomy" id="368603"/>
    <lineage>
        <taxon>Bacteria</taxon>
        <taxon>Pseudomonadati</taxon>
        <taxon>Pseudomonadota</taxon>
        <taxon>Gammaproteobacteria</taxon>
        <taxon>Enterobacterales</taxon>
        <taxon>Morganellaceae</taxon>
        <taxon>Morganella</taxon>
    </lineage>
</organism>
<dbReference type="Pfam" id="PF04448">
    <property type="entry name" value="DUF551"/>
    <property type="match status" value="1"/>
</dbReference>
<dbReference type="Proteomes" id="UP000092377">
    <property type="component" value="Unassembled WGS sequence"/>
</dbReference>
<dbReference type="EMBL" id="LZEY01000035">
    <property type="protein sequence ID" value="OBU05307.1"/>
    <property type="molecule type" value="Genomic_DNA"/>
</dbReference>
<dbReference type="AlphaFoldDB" id="A0A1B8H8B0"/>
<dbReference type="RefSeq" id="WP_067404263.1">
    <property type="nucleotide sequence ID" value="NZ_LZEY01000035.1"/>
</dbReference>
<dbReference type="InterPro" id="IPR007539">
    <property type="entry name" value="DUF551"/>
</dbReference>
<name>A0A1B8H8B0_9GAMM</name>
<reference evidence="3" key="1">
    <citation type="submission" date="2016-06" db="EMBL/GenBank/DDBJ databases">
        <authorList>
            <person name="Butler K."/>
        </authorList>
    </citation>
    <scope>NUCLEOTIDE SEQUENCE [LARGE SCALE GENOMIC DNA]</scope>
    <source>
        <strain evidence="3">GCSL-Mp20</strain>
    </source>
</reference>
<keyword evidence="3" id="KW-1185">Reference proteome</keyword>
<gene>
    <name evidence="2" type="ORF">AYY18_20060</name>
</gene>
<evidence type="ECO:0000313" key="2">
    <source>
        <dbReference type="EMBL" id="OBU05307.1"/>
    </source>
</evidence>
<evidence type="ECO:0000313" key="3">
    <source>
        <dbReference type="Proteomes" id="UP000092377"/>
    </source>
</evidence>
<proteinExistence type="predicted"/>
<accession>A0A1B8H8B0</accession>
<feature type="domain" description="DUF551" evidence="1">
    <location>
        <begin position="3"/>
        <end position="62"/>
    </location>
</feature>
<comment type="caution">
    <text evidence="2">The sequence shown here is derived from an EMBL/GenBank/DDBJ whole genome shotgun (WGS) entry which is preliminary data.</text>
</comment>
<evidence type="ECO:0000259" key="1">
    <source>
        <dbReference type="Pfam" id="PF04448"/>
    </source>
</evidence>
<sequence>MNWIKCSERMPEDETTVLVFGNGITWIADVDHDGQFYPDEFTFERTILAGEITHWAPLPQPPGE</sequence>
<dbReference type="OrthoDB" id="5678344at2"/>